<keyword evidence="3" id="KW-1185">Reference proteome</keyword>
<organism evidence="2 3">
    <name type="scientific">Streptomyces broussonetiae</name>
    <dbReference type="NCBI Taxonomy" id="2686304"/>
    <lineage>
        <taxon>Bacteria</taxon>
        <taxon>Bacillati</taxon>
        <taxon>Actinomycetota</taxon>
        <taxon>Actinomycetes</taxon>
        <taxon>Kitasatosporales</taxon>
        <taxon>Streptomycetaceae</taxon>
        <taxon>Streptomyces</taxon>
    </lineage>
</organism>
<dbReference type="InterPro" id="IPR057170">
    <property type="entry name" value="DUF7848"/>
</dbReference>
<evidence type="ECO:0000259" key="1">
    <source>
        <dbReference type="Pfam" id="PF25232"/>
    </source>
</evidence>
<reference evidence="2 3" key="1">
    <citation type="submission" date="2019-12" db="EMBL/GenBank/DDBJ databases">
        <title>Streptomyces sp. strain T44 isolated from rhizosphere soil of Broussonetia papyrifera.</title>
        <authorList>
            <person name="Mo P."/>
        </authorList>
    </citation>
    <scope>NUCLEOTIDE SEQUENCE [LARGE SCALE GENOMIC DNA]</scope>
    <source>
        <strain evidence="2 3">T44</strain>
    </source>
</reference>
<evidence type="ECO:0000313" key="2">
    <source>
        <dbReference type="EMBL" id="QHA04617.1"/>
    </source>
</evidence>
<dbReference type="EMBL" id="CP047020">
    <property type="protein sequence ID" value="QHA04617.1"/>
    <property type="molecule type" value="Genomic_DNA"/>
</dbReference>
<dbReference type="AlphaFoldDB" id="A0A6I6N839"/>
<gene>
    <name evidence="2" type="ORF">GQF42_16130</name>
</gene>
<dbReference type="RefSeq" id="WP_158920482.1">
    <property type="nucleotide sequence ID" value="NZ_CP047020.1"/>
</dbReference>
<accession>A0A6I6N839</accession>
<dbReference type="Pfam" id="PF25232">
    <property type="entry name" value="DUF7848"/>
    <property type="match status" value="1"/>
</dbReference>
<protein>
    <recommendedName>
        <fullName evidence="1">DUF7848 domain-containing protein</fullName>
    </recommendedName>
</protein>
<dbReference type="KEGG" id="sbro:GQF42_16130"/>
<name>A0A6I6N839_9ACTN</name>
<proteinExistence type="predicted"/>
<evidence type="ECO:0000313" key="3">
    <source>
        <dbReference type="Proteomes" id="UP000436138"/>
    </source>
</evidence>
<sequence length="88" mass="9735">MRAIIKAAEWTLGPETAEGAPKEPMYEAECLTCEEQSGATDGDLLPAEVWALKHTGLNPTHRTYRAIITSFWRVSPTEGNPYSELEAK</sequence>
<feature type="domain" description="DUF7848" evidence="1">
    <location>
        <begin position="2"/>
        <end position="78"/>
    </location>
</feature>
<dbReference type="Proteomes" id="UP000436138">
    <property type="component" value="Chromosome"/>
</dbReference>